<dbReference type="EMBL" id="VIIS01000537">
    <property type="protein sequence ID" value="KAF0307847.1"/>
    <property type="molecule type" value="Genomic_DNA"/>
</dbReference>
<feature type="domain" description="DUF3668" evidence="3">
    <location>
        <begin position="218"/>
        <end position="385"/>
    </location>
</feature>
<dbReference type="Gene3D" id="2.60.40.150">
    <property type="entry name" value="C2 domain"/>
    <property type="match status" value="1"/>
</dbReference>
<dbReference type="PANTHER" id="PTHR21574">
    <property type="entry name" value="CENTROSOMAL PROTEIN OF 120 KDA"/>
    <property type="match status" value="1"/>
</dbReference>
<organism evidence="4 5">
    <name type="scientific">Amphibalanus amphitrite</name>
    <name type="common">Striped barnacle</name>
    <name type="synonym">Balanus amphitrite</name>
    <dbReference type="NCBI Taxonomy" id="1232801"/>
    <lineage>
        <taxon>Eukaryota</taxon>
        <taxon>Metazoa</taxon>
        <taxon>Ecdysozoa</taxon>
        <taxon>Arthropoda</taxon>
        <taxon>Crustacea</taxon>
        <taxon>Multicrustacea</taxon>
        <taxon>Cirripedia</taxon>
        <taxon>Thoracica</taxon>
        <taxon>Thoracicalcarea</taxon>
        <taxon>Balanomorpha</taxon>
        <taxon>Balanoidea</taxon>
        <taxon>Balanidae</taxon>
        <taxon>Amphibalaninae</taxon>
        <taxon>Amphibalanus</taxon>
    </lineage>
</organism>
<dbReference type="Pfam" id="PF12416">
    <property type="entry name" value="DUF3668"/>
    <property type="match status" value="1"/>
</dbReference>
<evidence type="ECO:0000256" key="2">
    <source>
        <dbReference type="SAM" id="MobiDB-lite"/>
    </source>
</evidence>
<feature type="region of interest" description="Disordered" evidence="2">
    <location>
        <begin position="391"/>
        <end position="427"/>
    </location>
</feature>
<sequence length="924" mass="101809">MSEDILLVLSIFEGRHLPSPPGFSVLAEAKFDYQILQSDPVPLTSQPDFNTELVWETDRKSLQQYRMHKSPVKVEFYASADGSTDLRQLLGYVVLDTRSAREKAPGADAEAKWHRMLGCRPKSPQELPSVQLGLSLEPNLGPPPGNSVLAEGTIDLAETTSSAADGEPEPRYQAAGDSLPDRDLSSLAHSPPTRGPSGHPAGRPAAPPSAPPSAPPLVPVLDERLGCFQLGPPTGPQEMFKLTVIVVYAQHLQLLIPPGVDLPSSSGFNFYYSLLNCDICTEPFHNIVQPSFLAERAVTRIRCRLPVLRQYLEQLESIDFHLCCGDLSLGSATVPISPFASDLAALPSKPLVHEAAHPLVSSLSGRVPRDPSGTHAPAVGITVELTHARVSGDGQSQMSGGDATPREAPPTTAAAPPPPPAPPVDSTIELDDTAVTTDGARVESTLALDTSGLSSDAGFTYPHFGDQSQLSSGTVRLPCRQAATVPRGIFEFNFAATTSWLRATLRRFPVVVRAEMEGGQVLGTAHVPLHPVLQQKRVYTTSSLGVRGFQQNHYSVTDVLDSAGAVVGELTVAMSLDDLGEVVDPPPPPPQQPRETGPTVAPPDDRDEKLERDMYAAARELEEWKQEQKLLFQNQLQQREASHLAILTEEWKRRDAERELQLQNRLREAVALEDKLRGGLTALEEHQQRLEQREEELTKVRAQLQAEHQQIAGEVRSLTAEMEAECQKRVREEQQKAADAEAASRRLREDVAELERKLAELQTSSSRTPAEPPPHPSSATAELERRLEAANKSKLYYKQRWVETARELEERRAADTRRTREMLEREKLELDRLRAQVSARDEFSFLSEERRQVEELRGQVRALTPRDPPLSDRPLTPGSSTEQLRRLREERRVLLDTGLYTDSDAAVRELDRRITELAAPVAAS</sequence>
<dbReference type="GO" id="GO:1903724">
    <property type="term" value="P:positive regulation of centriole elongation"/>
    <property type="evidence" value="ECO:0007669"/>
    <property type="project" value="TreeGrafter"/>
</dbReference>
<comment type="caution">
    <text evidence="4">The sequence shown here is derived from an EMBL/GenBank/DDBJ whole genome shotgun (WGS) entry which is preliminary data.</text>
</comment>
<evidence type="ECO:0000313" key="4">
    <source>
        <dbReference type="EMBL" id="KAF0307847.1"/>
    </source>
</evidence>
<gene>
    <name evidence="4" type="primary">CEP120_1</name>
    <name evidence="4" type="ORF">FJT64_020861</name>
</gene>
<feature type="region of interest" description="Disordered" evidence="2">
    <location>
        <begin position="159"/>
        <end position="216"/>
    </location>
</feature>
<feature type="compositionally biased region" description="Pro residues" evidence="2">
    <location>
        <begin position="205"/>
        <end position="216"/>
    </location>
</feature>
<name>A0A6A4WKC7_AMPAM</name>
<feature type="coiled-coil region" evidence="1">
    <location>
        <begin position="806"/>
        <end position="840"/>
    </location>
</feature>
<feature type="region of interest" description="Disordered" evidence="2">
    <location>
        <begin position="760"/>
        <end position="781"/>
    </location>
</feature>
<keyword evidence="5" id="KW-1185">Reference proteome</keyword>
<feature type="compositionally biased region" description="Low complexity" evidence="2">
    <location>
        <begin position="391"/>
        <end position="403"/>
    </location>
</feature>
<evidence type="ECO:0000313" key="5">
    <source>
        <dbReference type="Proteomes" id="UP000440578"/>
    </source>
</evidence>
<feature type="region of interest" description="Disordered" evidence="2">
    <location>
        <begin position="579"/>
        <end position="606"/>
    </location>
</feature>
<accession>A0A6A4WKC7</accession>
<keyword evidence="1" id="KW-0175">Coiled coil</keyword>
<feature type="region of interest" description="Disordered" evidence="2">
    <location>
        <begin position="857"/>
        <end position="886"/>
    </location>
</feature>
<dbReference type="InterPro" id="IPR039893">
    <property type="entry name" value="CEP120-like"/>
</dbReference>
<reference evidence="4 5" key="1">
    <citation type="submission" date="2019-07" db="EMBL/GenBank/DDBJ databases">
        <title>Draft genome assembly of a fouling barnacle, Amphibalanus amphitrite (Darwin, 1854): The first reference genome for Thecostraca.</title>
        <authorList>
            <person name="Kim W."/>
        </authorList>
    </citation>
    <scope>NUCLEOTIDE SEQUENCE [LARGE SCALE GENOMIC DNA]</scope>
    <source>
        <strain evidence="4">SNU_AA5</strain>
        <tissue evidence="4">Soma without cirri and trophi</tissue>
    </source>
</reference>
<dbReference type="OrthoDB" id="6374771at2759"/>
<dbReference type="InterPro" id="IPR022136">
    <property type="entry name" value="DUF3668"/>
</dbReference>
<evidence type="ECO:0000259" key="3">
    <source>
        <dbReference type="Pfam" id="PF12416"/>
    </source>
</evidence>
<evidence type="ECO:0000256" key="1">
    <source>
        <dbReference type="SAM" id="Coils"/>
    </source>
</evidence>
<dbReference type="GO" id="GO:0005813">
    <property type="term" value="C:centrosome"/>
    <property type="evidence" value="ECO:0007669"/>
    <property type="project" value="TreeGrafter"/>
</dbReference>
<proteinExistence type="predicted"/>
<dbReference type="PANTHER" id="PTHR21574:SF0">
    <property type="entry name" value="CENTROSOMAL PROTEIN OF 120 KDA"/>
    <property type="match status" value="1"/>
</dbReference>
<feature type="compositionally biased region" description="Low complexity" evidence="2">
    <location>
        <begin position="195"/>
        <end position="204"/>
    </location>
</feature>
<dbReference type="AlphaFoldDB" id="A0A6A4WKC7"/>
<dbReference type="InterPro" id="IPR035892">
    <property type="entry name" value="C2_domain_sf"/>
</dbReference>
<protein>
    <submittedName>
        <fullName evidence="4">Centrosomal protein</fullName>
    </submittedName>
</protein>
<dbReference type="Proteomes" id="UP000440578">
    <property type="component" value="Unassembled WGS sequence"/>
</dbReference>